<dbReference type="GeneID" id="36583557"/>
<reference evidence="1 2" key="1">
    <citation type="submission" date="2016-04" db="EMBL/GenBank/DDBJ databases">
        <title>A degradative enzymes factory behind the ericoid mycorrhizal symbiosis.</title>
        <authorList>
            <consortium name="DOE Joint Genome Institute"/>
            <person name="Martino E."/>
            <person name="Morin E."/>
            <person name="Grelet G."/>
            <person name="Kuo A."/>
            <person name="Kohler A."/>
            <person name="Daghino S."/>
            <person name="Barry K."/>
            <person name="Choi C."/>
            <person name="Cichocki N."/>
            <person name="Clum A."/>
            <person name="Copeland A."/>
            <person name="Hainaut M."/>
            <person name="Haridas S."/>
            <person name="Labutti K."/>
            <person name="Lindquist E."/>
            <person name="Lipzen A."/>
            <person name="Khouja H.-R."/>
            <person name="Murat C."/>
            <person name="Ohm R."/>
            <person name="Olson A."/>
            <person name="Spatafora J."/>
            <person name="Veneault-Fourrey C."/>
            <person name="Henrissat B."/>
            <person name="Grigoriev I."/>
            <person name="Martin F."/>
            <person name="Perotto S."/>
        </authorList>
    </citation>
    <scope>NUCLEOTIDE SEQUENCE [LARGE SCALE GENOMIC DNA]</scope>
    <source>
        <strain evidence="1 2">E</strain>
    </source>
</reference>
<keyword evidence="2" id="KW-1185">Reference proteome</keyword>
<organism evidence="1 2">
    <name type="scientific">Hyaloscypha bicolor E</name>
    <dbReference type="NCBI Taxonomy" id="1095630"/>
    <lineage>
        <taxon>Eukaryota</taxon>
        <taxon>Fungi</taxon>
        <taxon>Dikarya</taxon>
        <taxon>Ascomycota</taxon>
        <taxon>Pezizomycotina</taxon>
        <taxon>Leotiomycetes</taxon>
        <taxon>Helotiales</taxon>
        <taxon>Hyaloscyphaceae</taxon>
        <taxon>Hyaloscypha</taxon>
        <taxon>Hyaloscypha bicolor</taxon>
    </lineage>
</organism>
<dbReference type="InParanoid" id="A0A2J6SXS3"/>
<protein>
    <submittedName>
        <fullName evidence="1">Uncharacterized protein</fullName>
    </submittedName>
</protein>
<accession>A0A2J6SXS3</accession>
<sequence>NSDCDAIINDFEIRFKPNIATLQAKTCLNCRFIYFYEFLIPSGIRKIKNGTGKHIVAIIIKKGPELPLIYKGSYKSNELGMSNLDPPSISSPNAGSVFFNASSLDTGSIVVFNTGIEREDPAIKGISRLGIFLLYQEI</sequence>
<feature type="non-terminal residue" evidence="1">
    <location>
        <position position="1"/>
    </location>
</feature>
<gene>
    <name evidence="1" type="ORF">K444DRAFT_537585</name>
</gene>
<dbReference type="OrthoDB" id="4438389at2759"/>
<name>A0A2J6SXS3_9HELO</name>
<evidence type="ECO:0000313" key="1">
    <source>
        <dbReference type="EMBL" id="PMD55483.1"/>
    </source>
</evidence>
<dbReference type="EMBL" id="KZ613855">
    <property type="protein sequence ID" value="PMD55483.1"/>
    <property type="molecule type" value="Genomic_DNA"/>
</dbReference>
<proteinExistence type="predicted"/>
<dbReference type="Proteomes" id="UP000235371">
    <property type="component" value="Unassembled WGS sequence"/>
</dbReference>
<dbReference type="AlphaFoldDB" id="A0A2J6SXS3"/>
<evidence type="ECO:0000313" key="2">
    <source>
        <dbReference type="Proteomes" id="UP000235371"/>
    </source>
</evidence>
<dbReference type="RefSeq" id="XP_024732387.1">
    <property type="nucleotide sequence ID" value="XM_024875477.1"/>
</dbReference>